<evidence type="ECO:0000313" key="1">
    <source>
        <dbReference type="EMBL" id="MFC7014892.1"/>
    </source>
</evidence>
<organism evidence="1 2">
    <name type="scientific">Streptomyces viridiviolaceus</name>
    <dbReference type="NCBI Taxonomy" id="68282"/>
    <lineage>
        <taxon>Bacteria</taxon>
        <taxon>Bacillati</taxon>
        <taxon>Actinomycetota</taxon>
        <taxon>Actinomycetes</taxon>
        <taxon>Kitasatosporales</taxon>
        <taxon>Streptomycetaceae</taxon>
        <taxon>Streptomyces</taxon>
    </lineage>
</organism>
<keyword evidence="2" id="KW-1185">Reference proteome</keyword>
<evidence type="ECO:0000313" key="2">
    <source>
        <dbReference type="Proteomes" id="UP001596409"/>
    </source>
</evidence>
<name>A0ABW2E7V9_9ACTN</name>
<dbReference type="RefSeq" id="WP_189875205.1">
    <property type="nucleotide sequence ID" value="NZ_BMWA01000016.1"/>
</dbReference>
<reference evidence="2" key="1">
    <citation type="journal article" date="2019" name="Int. J. Syst. Evol. Microbiol.">
        <title>The Global Catalogue of Microorganisms (GCM) 10K type strain sequencing project: providing services to taxonomists for standard genome sequencing and annotation.</title>
        <authorList>
            <consortium name="The Broad Institute Genomics Platform"/>
            <consortium name="The Broad Institute Genome Sequencing Center for Infectious Disease"/>
            <person name="Wu L."/>
            <person name="Ma J."/>
        </authorList>
    </citation>
    <scope>NUCLEOTIDE SEQUENCE [LARGE SCALE GENOMIC DNA]</scope>
    <source>
        <strain evidence="2">JCM 4855</strain>
    </source>
</reference>
<gene>
    <name evidence="1" type="ORF">ACFQMH_24935</name>
</gene>
<dbReference type="Proteomes" id="UP001596409">
    <property type="component" value="Unassembled WGS sequence"/>
</dbReference>
<sequence>MRTSSAGGLALNWQESALSFAPACPAADVEPRRGAVLVRALERRSDGAAASPTATMRSSWTLVSVSSVSRRPTASVFSPLGAARIAVRPPT</sequence>
<comment type="caution">
    <text evidence="1">The sequence shown here is derived from an EMBL/GenBank/DDBJ whole genome shotgun (WGS) entry which is preliminary data.</text>
</comment>
<dbReference type="EMBL" id="JBHSYM010000057">
    <property type="protein sequence ID" value="MFC7014892.1"/>
    <property type="molecule type" value="Genomic_DNA"/>
</dbReference>
<protein>
    <submittedName>
        <fullName evidence="1">Uncharacterized protein</fullName>
    </submittedName>
</protein>
<proteinExistence type="predicted"/>
<accession>A0ABW2E7V9</accession>